<dbReference type="Proteomes" id="UP001321582">
    <property type="component" value="Chromosome"/>
</dbReference>
<dbReference type="AlphaFoldDB" id="A0AAU9DDU4"/>
<feature type="transmembrane region" description="Helical" evidence="1">
    <location>
        <begin position="69"/>
        <end position="92"/>
    </location>
</feature>
<accession>A0AAU9DDU4</accession>
<gene>
    <name evidence="2" type="ORF">HLVA_00460</name>
</gene>
<protein>
    <submittedName>
        <fullName evidence="2">Uncharacterized protein</fullName>
    </submittedName>
</protein>
<keyword evidence="1" id="KW-1133">Transmembrane helix</keyword>
<keyword evidence="1" id="KW-0812">Transmembrane</keyword>
<sequence>MERDLLIKTIIEKANNLNDSETIKKFYNNEFNDYYKINYQTLKSEPKIYSLITISKLNRGGRSRKIKNISINLGDTITALVGFISGGIGSTLDNQYGIFFNIFSGVSVLLTAISTINKTIDLKIGVKEGITMWVLHCLKYKQSPEIKGDLTVDNIFLNVNMLLKKYDMNDLKMGDLELILDNLKLMNCVEKSNNNWIPCEIVILETPK</sequence>
<evidence type="ECO:0000313" key="3">
    <source>
        <dbReference type="Proteomes" id="UP001321582"/>
    </source>
</evidence>
<feature type="transmembrane region" description="Helical" evidence="1">
    <location>
        <begin position="98"/>
        <end position="117"/>
    </location>
</feature>
<reference evidence="2 3" key="1">
    <citation type="submission" date="2022-11" db="EMBL/GenBank/DDBJ databases">
        <title>Haliovirga abyssi gen. nov., sp. nov., a mesophilic fermentative bacterium isolated from the Iheya North hydrothermal field and the proposal of Haliovirgaceae fam. nov.</title>
        <authorList>
            <person name="Miyazaki U."/>
            <person name="Tame A."/>
            <person name="Miyazaki J."/>
            <person name="Takai K."/>
            <person name="Sawayama S."/>
            <person name="Kitajima M."/>
            <person name="Okamoto A."/>
            <person name="Nakagawa S."/>
        </authorList>
    </citation>
    <scope>NUCLEOTIDE SEQUENCE [LARGE SCALE GENOMIC DNA]</scope>
    <source>
        <strain evidence="2 3">IC12</strain>
    </source>
</reference>
<organism evidence="2 3">
    <name type="scientific">Haliovirga abyssi</name>
    <dbReference type="NCBI Taxonomy" id="2996794"/>
    <lineage>
        <taxon>Bacteria</taxon>
        <taxon>Fusobacteriati</taxon>
        <taxon>Fusobacteriota</taxon>
        <taxon>Fusobacteriia</taxon>
        <taxon>Fusobacteriales</taxon>
        <taxon>Haliovirgaceae</taxon>
        <taxon>Haliovirga</taxon>
    </lineage>
</organism>
<evidence type="ECO:0000256" key="1">
    <source>
        <dbReference type="SAM" id="Phobius"/>
    </source>
</evidence>
<dbReference type="EMBL" id="AP027059">
    <property type="protein sequence ID" value="BDU49477.1"/>
    <property type="molecule type" value="Genomic_DNA"/>
</dbReference>
<dbReference type="RefSeq" id="WP_307904434.1">
    <property type="nucleotide sequence ID" value="NZ_AP027059.1"/>
</dbReference>
<proteinExistence type="predicted"/>
<evidence type="ECO:0000313" key="2">
    <source>
        <dbReference type="EMBL" id="BDU49477.1"/>
    </source>
</evidence>
<keyword evidence="1" id="KW-0472">Membrane</keyword>
<name>A0AAU9DDU4_9FUSO</name>
<dbReference type="KEGG" id="haby:HLVA_00460"/>
<keyword evidence="3" id="KW-1185">Reference proteome</keyword>